<dbReference type="Proteomes" id="UP000614982">
    <property type="component" value="Unassembled WGS sequence"/>
</dbReference>
<organism evidence="1 2">
    <name type="scientific">Pseudomonas cichorii</name>
    <dbReference type="NCBI Taxonomy" id="36746"/>
    <lineage>
        <taxon>Bacteria</taxon>
        <taxon>Pseudomonadati</taxon>
        <taxon>Pseudomonadota</taxon>
        <taxon>Gammaproteobacteria</taxon>
        <taxon>Pseudomonadales</taxon>
        <taxon>Pseudomonadaceae</taxon>
        <taxon>Pseudomonas</taxon>
    </lineage>
</organism>
<dbReference type="EMBL" id="BLWA01000016">
    <property type="protein sequence ID" value="GFM94370.1"/>
    <property type="molecule type" value="Genomic_DNA"/>
</dbReference>
<evidence type="ECO:0000313" key="1">
    <source>
        <dbReference type="EMBL" id="GFM94370.1"/>
    </source>
</evidence>
<name>A0ABQ1DTL7_PSECI</name>
<sequence>MHADIAGLQFRSRPRQIAGAHEGQENFKFFQGQLVIDLHVVALVVGVGTIVPDPEDDDCCKYLHCALHL</sequence>
<evidence type="ECO:0000313" key="2">
    <source>
        <dbReference type="Proteomes" id="UP000614982"/>
    </source>
</evidence>
<comment type="caution">
    <text evidence="1">The sequence shown here is derived from an EMBL/GenBank/DDBJ whole genome shotgun (WGS) entry which is preliminary data.</text>
</comment>
<proteinExistence type="predicted"/>
<gene>
    <name evidence="1" type="ORF">PSCICP_43420</name>
</gene>
<keyword evidence="2" id="KW-1185">Reference proteome</keyword>
<accession>A0ABQ1DTL7</accession>
<protein>
    <submittedName>
        <fullName evidence="1">Uncharacterized protein</fullName>
    </submittedName>
</protein>
<reference evidence="1 2" key="1">
    <citation type="submission" date="2020-05" db="EMBL/GenBank/DDBJ databases">
        <title>Genetic diversity of Pseudomonas cichorii.</title>
        <authorList>
            <person name="Tani S."/>
            <person name="Yagi H."/>
            <person name="Hashimoto S."/>
            <person name="Iiyama K."/>
            <person name="Furuya N."/>
        </authorList>
    </citation>
    <scope>NUCLEOTIDE SEQUENCE [LARGE SCALE GENOMIC DNA]</scope>
    <source>
        <strain evidence="1 2">LMG 2162</strain>
    </source>
</reference>